<evidence type="ECO:0000259" key="16">
    <source>
        <dbReference type="PROSITE" id="PS51839"/>
    </source>
</evidence>
<dbReference type="Pfam" id="PF22117">
    <property type="entry name" value="Fer4_Nqo3"/>
    <property type="match status" value="1"/>
</dbReference>
<feature type="domain" description="4Fe-4S His(Cys)3-ligated-type" evidence="16">
    <location>
        <begin position="91"/>
        <end position="130"/>
    </location>
</feature>
<dbReference type="Pfam" id="PF13510">
    <property type="entry name" value="Fer2_4"/>
    <property type="match status" value="1"/>
</dbReference>
<dbReference type="InterPro" id="IPR019574">
    <property type="entry name" value="NADH_UbQ_OxRdtase_Gsu_4Fe4S-bd"/>
</dbReference>
<dbReference type="Gene3D" id="3.10.20.740">
    <property type="match status" value="1"/>
</dbReference>
<comment type="cofactor">
    <cofactor evidence="13">
        <name>[2Fe-2S] cluster</name>
        <dbReference type="ChEBI" id="CHEBI:190135"/>
    </cofactor>
    <text evidence="13">Binds 1 [2Fe-2S] cluster per subunit.</text>
</comment>
<dbReference type="PROSITE" id="PS51085">
    <property type="entry name" value="2FE2S_FER_2"/>
    <property type="match status" value="1"/>
</dbReference>
<dbReference type="SUPFAM" id="SSF50692">
    <property type="entry name" value="ADC-like"/>
    <property type="match status" value="1"/>
</dbReference>
<dbReference type="Pfam" id="PF01568">
    <property type="entry name" value="Molydop_binding"/>
    <property type="match status" value="1"/>
</dbReference>
<dbReference type="Pfam" id="PF10588">
    <property type="entry name" value="NADH-G_4Fe-4S_3"/>
    <property type="match status" value="1"/>
</dbReference>
<proteinExistence type="inferred from homology"/>
<dbReference type="PROSITE" id="PS00642">
    <property type="entry name" value="COMPLEX1_75K_2"/>
    <property type="match status" value="1"/>
</dbReference>
<comment type="similarity">
    <text evidence="2 13">Belongs to the complex I 75 kDa subunit family.</text>
</comment>
<dbReference type="InterPro" id="IPR050123">
    <property type="entry name" value="Prok_molybdopt-oxidoreductase"/>
</dbReference>
<comment type="caution">
    <text evidence="17">The sequence shown here is derived from an EMBL/GenBank/DDBJ whole genome shotgun (WGS) entry which is preliminary data.</text>
</comment>
<evidence type="ECO:0000256" key="7">
    <source>
        <dbReference type="ARBA" id="ARBA00022967"/>
    </source>
</evidence>
<keyword evidence="10 13" id="KW-0520">NAD</keyword>
<dbReference type="CDD" id="cd00207">
    <property type="entry name" value="fer2"/>
    <property type="match status" value="1"/>
</dbReference>
<evidence type="ECO:0000256" key="1">
    <source>
        <dbReference type="ARBA" id="ARBA00001966"/>
    </source>
</evidence>
<dbReference type="InterPro" id="IPR006657">
    <property type="entry name" value="MoPterin_dinucl-bd_dom"/>
</dbReference>
<dbReference type="Gene3D" id="3.40.50.740">
    <property type="match status" value="2"/>
</dbReference>
<keyword evidence="18" id="KW-1185">Reference proteome</keyword>
<evidence type="ECO:0000256" key="6">
    <source>
        <dbReference type="ARBA" id="ARBA00022723"/>
    </source>
</evidence>
<evidence type="ECO:0000256" key="4">
    <source>
        <dbReference type="ARBA" id="ARBA00022714"/>
    </source>
</evidence>
<evidence type="ECO:0000256" key="10">
    <source>
        <dbReference type="ARBA" id="ARBA00023027"/>
    </source>
</evidence>
<evidence type="ECO:0000256" key="13">
    <source>
        <dbReference type="RuleBase" id="RU003525"/>
    </source>
</evidence>
<evidence type="ECO:0000256" key="8">
    <source>
        <dbReference type="ARBA" id="ARBA00023004"/>
    </source>
</evidence>
<evidence type="ECO:0000259" key="15">
    <source>
        <dbReference type="PROSITE" id="PS51669"/>
    </source>
</evidence>
<evidence type="ECO:0000256" key="2">
    <source>
        <dbReference type="ARBA" id="ARBA00005404"/>
    </source>
</evidence>
<protein>
    <recommendedName>
        <fullName evidence="13">NADH-quinone oxidoreductase</fullName>
        <ecNumber evidence="13">7.1.1.-</ecNumber>
    </recommendedName>
</protein>
<feature type="domain" description="2Fe-2S ferredoxin-type" evidence="14">
    <location>
        <begin position="13"/>
        <end position="91"/>
    </location>
</feature>
<dbReference type="EC" id="7.1.1.-" evidence="13"/>
<dbReference type="EMBL" id="JBHTIH010000002">
    <property type="protein sequence ID" value="MFD0737984.1"/>
    <property type="molecule type" value="Genomic_DNA"/>
</dbReference>
<dbReference type="Gene3D" id="3.30.70.20">
    <property type="match status" value="1"/>
</dbReference>
<keyword evidence="6 13" id="KW-0479">Metal-binding</keyword>
<keyword evidence="8 13" id="KW-0408">Iron</keyword>
<evidence type="ECO:0000313" key="17">
    <source>
        <dbReference type="EMBL" id="MFD0737984.1"/>
    </source>
</evidence>
<dbReference type="PANTHER" id="PTHR43105">
    <property type="entry name" value="RESPIRATORY NITRATE REDUCTASE"/>
    <property type="match status" value="1"/>
</dbReference>
<dbReference type="InterPro" id="IPR000283">
    <property type="entry name" value="NADH_UbQ_OxRdtase_75kDa_su_CS"/>
</dbReference>
<dbReference type="NCBIfam" id="TIGR01973">
    <property type="entry name" value="NuoG"/>
    <property type="match status" value="1"/>
</dbReference>
<dbReference type="SUPFAM" id="SSF54292">
    <property type="entry name" value="2Fe-2S ferredoxin-like"/>
    <property type="match status" value="1"/>
</dbReference>
<dbReference type="PROSITE" id="PS00641">
    <property type="entry name" value="COMPLEX1_75K_1"/>
    <property type="match status" value="1"/>
</dbReference>
<dbReference type="PROSITE" id="PS00643">
    <property type="entry name" value="COMPLEX1_75K_3"/>
    <property type="match status" value="1"/>
</dbReference>
<evidence type="ECO:0000259" key="14">
    <source>
        <dbReference type="PROSITE" id="PS51085"/>
    </source>
</evidence>
<dbReference type="Gene3D" id="3.40.228.10">
    <property type="entry name" value="Dimethylsulfoxide Reductase, domain 2"/>
    <property type="match status" value="1"/>
</dbReference>
<dbReference type="Pfam" id="PF22151">
    <property type="entry name" value="Fer4_NDSU1"/>
    <property type="match status" value="1"/>
</dbReference>
<dbReference type="PANTHER" id="PTHR43105:SF13">
    <property type="entry name" value="NADH-UBIQUINONE OXIDOREDUCTASE 75 KDA SUBUNIT, MITOCHONDRIAL"/>
    <property type="match status" value="1"/>
</dbReference>
<dbReference type="SUPFAM" id="SSF53706">
    <property type="entry name" value="Formate dehydrogenase/DMSO reductase, domains 1-3"/>
    <property type="match status" value="1"/>
</dbReference>
<evidence type="ECO:0000256" key="11">
    <source>
        <dbReference type="ARBA" id="ARBA00026021"/>
    </source>
</evidence>
<comment type="catalytic activity">
    <reaction evidence="12 13">
        <text>a quinone + NADH + 5 H(+)(in) = a quinol + NAD(+) + 4 H(+)(out)</text>
        <dbReference type="Rhea" id="RHEA:57888"/>
        <dbReference type="ChEBI" id="CHEBI:15378"/>
        <dbReference type="ChEBI" id="CHEBI:24646"/>
        <dbReference type="ChEBI" id="CHEBI:57540"/>
        <dbReference type="ChEBI" id="CHEBI:57945"/>
        <dbReference type="ChEBI" id="CHEBI:132124"/>
    </reaction>
</comment>
<dbReference type="Pfam" id="PF00384">
    <property type="entry name" value="Molybdopterin"/>
    <property type="match status" value="1"/>
</dbReference>
<feature type="domain" description="4Fe-4S Mo/W bis-MGD-type" evidence="15">
    <location>
        <begin position="227"/>
        <end position="284"/>
    </location>
</feature>
<dbReference type="SUPFAM" id="SSF54862">
    <property type="entry name" value="4Fe-4S ferredoxins"/>
    <property type="match status" value="1"/>
</dbReference>
<keyword evidence="3 13" id="KW-0004">4Fe-4S</keyword>
<evidence type="ECO:0000256" key="3">
    <source>
        <dbReference type="ARBA" id="ARBA00022485"/>
    </source>
</evidence>
<dbReference type="PROSITE" id="PS51839">
    <property type="entry name" value="4FE4S_HC3"/>
    <property type="match status" value="1"/>
</dbReference>
<dbReference type="InterPro" id="IPR006656">
    <property type="entry name" value="Mopterin_OxRdtase"/>
</dbReference>
<keyword evidence="5 13" id="KW-0874">Quinone</keyword>
<evidence type="ECO:0000256" key="9">
    <source>
        <dbReference type="ARBA" id="ARBA00023014"/>
    </source>
</evidence>
<evidence type="ECO:0000256" key="12">
    <source>
        <dbReference type="ARBA" id="ARBA00047712"/>
    </source>
</evidence>
<name>A0ABW2YJ47_9GAMM</name>
<dbReference type="SMART" id="SM00929">
    <property type="entry name" value="NADH-G_4Fe-4S_3"/>
    <property type="match status" value="1"/>
</dbReference>
<comment type="subunit">
    <text evidence="11">Composed of 13 different subunits. Subunits NuoCD, E, F, and G constitute the peripheral sector of the complex.</text>
</comment>
<dbReference type="InterPro" id="IPR010228">
    <property type="entry name" value="NADH_UbQ_OxRdtase_Gsu"/>
</dbReference>
<keyword evidence="9 13" id="KW-0411">Iron-sulfur</keyword>
<dbReference type="InterPro" id="IPR054351">
    <property type="entry name" value="NADH_UbQ_OxRdtase_ferredoxin"/>
</dbReference>
<evidence type="ECO:0000256" key="5">
    <source>
        <dbReference type="ARBA" id="ARBA00022719"/>
    </source>
</evidence>
<organism evidence="17 18">
    <name type="scientific">Lysobacter koreensis</name>
    <dbReference type="NCBI Taxonomy" id="266122"/>
    <lineage>
        <taxon>Bacteria</taxon>
        <taxon>Pseudomonadati</taxon>
        <taxon>Pseudomonadota</taxon>
        <taxon>Gammaproteobacteria</taxon>
        <taxon>Lysobacterales</taxon>
        <taxon>Lysobacteraceae</taxon>
        <taxon>Lysobacter</taxon>
    </lineage>
</organism>
<comment type="cofactor">
    <cofactor evidence="1 13">
        <name>[4Fe-4S] cluster</name>
        <dbReference type="ChEBI" id="CHEBI:49883"/>
    </cofactor>
</comment>
<dbReference type="Proteomes" id="UP001597090">
    <property type="component" value="Unassembled WGS sequence"/>
</dbReference>
<gene>
    <name evidence="17" type="primary">nuoG</name>
    <name evidence="17" type="ORF">ACFQZQ_01595</name>
</gene>
<accession>A0ABW2YJ47</accession>
<dbReference type="InterPro" id="IPR009010">
    <property type="entry name" value="Asp_de-COase-like_dom_sf"/>
</dbReference>
<dbReference type="PROSITE" id="PS51669">
    <property type="entry name" value="4FE4S_MOW_BIS_MGD"/>
    <property type="match status" value="1"/>
</dbReference>
<dbReference type="InterPro" id="IPR036010">
    <property type="entry name" value="2Fe-2S_ferredoxin-like_sf"/>
</dbReference>
<evidence type="ECO:0000313" key="18">
    <source>
        <dbReference type="Proteomes" id="UP001597090"/>
    </source>
</evidence>
<comment type="function">
    <text evidence="13">NDH-1 shuttles electrons from NADH, via FMN and iron-sulfur (Fe-S) centers, to quinones in the respiratory chain. Couples the redox reaction to proton translocation (for every two electrons transferred, four hydrogen ions are translocated across the cytoplasmic membrane), and thus conserves the redox energy in a proton gradient.</text>
</comment>
<dbReference type="InterPro" id="IPR006963">
    <property type="entry name" value="Mopterin_OxRdtase_4Fe-4S_dom"/>
</dbReference>
<reference evidence="18" key="1">
    <citation type="journal article" date="2019" name="Int. J. Syst. Evol. Microbiol.">
        <title>The Global Catalogue of Microorganisms (GCM) 10K type strain sequencing project: providing services to taxonomists for standard genome sequencing and annotation.</title>
        <authorList>
            <consortium name="The Broad Institute Genomics Platform"/>
            <consortium name="The Broad Institute Genome Sequencing Center for Infectious Disease"/>
            <person name="Wu L."/>
            <person name="Ma J."/>
        </authorList>
    </citation>
    <scope>NUCLEOTIDE SEQUENCE [LARGE SCALE GENOMIC DNA]</scope>
    <source>
        <strain evidence="18">CCUG 55491</strain>
    </source>
</reference>
<keyword evidence="4 13" id="KW-0001">2Fe-2S</keyword>
<dbReference type="RefSeq" id="WP_386810936.1">
    <property type="nucleotide sequence ID" value="NZ_JBHTIH010000002.1"/>
</dbReference>
<sequence>MSAQPVNPNLAPDHVTVFIDGVEMAAPKGSMIINAADKAGIPIPRFCYHDKLSIAANCRMCLVEVEKMPKPAPACATPVMDGMKVTTRSEKALKSQRNVMEFLLVNHPLDCPICDQGGECELQDLSIGYGRSVSRFAERKRVVPDEDMGPLVATEMTRCIQCTRCVRFTAEVAGTYELGGMYRGENLQIGTYDGKPLTTELSGNVIDVCPVGALTNKVFQFKARPWELVARESLGYHDALGSNLFHHVRRGEVLRSVPRDNEAVNECWLSDRDRYAHQGLYAQDRATHPLVKDGDAWREASWDEALAKTAKILRDNGADALGVLVHPSTSNEEGALLARLADALGTGNLDHRIGQTDLSDAAVAETFEMPVADLEHAGAIVIVGANLRHELPLVNQRVRKAWTRGAKVYVVNPVDFDFTFDVAGKQIVAPSQLAAALGDAALREAVTAAGSAAIIVGALAENGPHAAAIRQAAADFANATGAKLCRIPQGANAVGLSDYGVLPTTRDSRAMLAEPRSAYVVYGIEPGLDFADTATALTALGAAQVVAFSHFACRSTKAIADVILPIGLLPEIDATLTNLDGRQQATVAGGKLPGEARAGWRVLRALGGELAADGFEFTDLAGLRDGMQMREVQPVAGQAANASGEGLEIAASVAIYRSDAVVRRCAALQSHPLNLAPRAVLHPADAETLSLAEGDTGKFGAAAGTATLPVVLSDKVARGTVWIESGHGATAPLGSGRVKAGRA</sequence>
<keyword evidence="7 13" id="KW-1278">Translocase</keyword>
<dbReference type="Gene3D" id="2.40.40.20">
    <property type="match status" value="1"/>
</dbReference>
<dbReference type="InterPro" id="IPR001041">
    <property type="entry name" value="2Fe-2S_ferredoxin-type"/>
</dbReference>